<dbReference type="GO" id="GO:0016020">
    <property type="term" value="C:membrane"/>
    <property type="evidence" value="ECO:0007669"/>
    <property type="project" value="UniProtKB-SubCell"/>
</dbReference>
<evidence type="ECO:0000256" key="7">
    <source>
        <dbReference type="RuleBase" id="RU362042"/>
    </source>
</evidence>
<keyword evidence="7" id="KW-0472">Membrane</keyword>
<dbReference type="STRING" id="1159016.SAMN02927937_00938"/>
<evidence type="ECO:0000256" key="4">
    <source>
        <dbReference type="ARBA" id="ARBA00019232"/>
    </source>
</evidence>
<dbReference type="InterPro" id="IPR036286">
    <property type="entry name" value="LexA/Signal_pep-like_sf"/>
</dbReference>
<evidence type="ECO:0000256" key="2">
    <source>
        <dbReference type="ARBA" id="ARBA00009370"/>
    </source>
</evidence>
<evidence type="ECO:0000256" key="5">
    <source>
        <dbReference type="ARBA" id="ARBA00022801"/>
    </source>
</evidence>
<dbReference type="PROSITE" id="PS00761">
    <property type="entry name" value="SPASE_I_3"/>
    <property type="match status" value="1"/>
</dbReference>
<dbReference type="AlphaFoldDB" id="A0A1H6K4X3"/>
<evidence type="ECO:0000313" key="9">
    <source>
        <dbReference type="EMBL" id="SEH70076.1"/>
    </source>
</evidence>
<feature type="active site" evidence="6">
    <location>
        <position position="252"/>
    </location>
</feature>
<proteinExistence type="inferred from homology"/>
<dbReference type="InterPro" id="IPR019757">
    <property type="entry name" value="Pept_S26A_signal_pept_1_Lys-AS"/>
</dbReference>
<dbReference type="EMBL" id="FNXE01000009">
    <property type="protein sequence ID" value="SEH70076.1"/>
    <property type="molecule type" value="Genomic_DNA"/>
</dbReference>
<dbReference type="GO" id="GO:0009003">
    <property type="term" value="F:signal peptidase activity"/>
    <property type="evidence" value="ECO:0007669"/>
    <property type="project" value="UniProtKB-EC"/>
</dbReference>
<evidence type="ECO:0000256" key="6">
    <source>
        <dbReference type="PIRSR" id="PIRSR600223-1"/>
    </source>
</evidence>
<dbReference type="Gene3D" id="2.10.109.10">
    <property type="entry name" value="Umud Fragment, subunit A"/>
    <property type="match status" value="2"/>
</dbReference>
<feature type="transmembrane region" description="Helical" evidence="7">
    <location>
        <begin position="54"/>
        <end position="73"/>
    </location>
</feature>
<dbReference type="InterPro" id="IPR000223">
    <property type="entry name" value="Pept_S26A_signal_pept_1"/>
</dbReference>
<feature type="transmembrane region" description="Helical" evidence="7">
    <location>
        <begin position="126"/>
        <end position="144"/>
    </location>
</feature>
<comment type="catalytic activity">
    <reaction evidence="1 7">
        <text>Cleavage of hydrophobic, N-terminal signal or leader sequences from secreted and periplasmic proteins.</text>
        <dbReference type="EC" id="3.4.21.89"/>
    </reaction>
</comment>
<feature type="active site" evidence="6">
    <location>
        <position position="153"/>
    </location>
</feature>
<protein>
    <recommendedName>
        <fullName evidence="4 7">Signal peptidase I</fullName>
        <ecNumber evidence="3 7">3.4.21.89</ecNumber>
    </recommendedName>
</protein>
<feature type="transmembrane region" description="Helical" evidence="7">
    <location>
        <begin position="499"/>
        <end position="516"/>
    </location>
</feature>
<feature type="transmembrane region" description="Helical" evidence="7">
    <location>
        <begin position="88"/>
        <end position="105"/>
    </location>
</feature>
<gene>
    <name evidence="9" type="ORF">SAMN02927937_00938</name>
</gene>
<dbReference type="InterPro" id="IPR043739">
    <property type="entry name" value="DUF5684"/>
</dbReference>
<accession>A0A1H6K4X3</accession>
<dbReference type="SUPFAM" id="SSF51306">
    <property type="entry name" value="LexA/Signal peptidase"/>
    <property type="match status" value="1"/>
</dbReference>
<dbReference type="NCBIfam" id="TIGR02227">
    <property type="entry name" value="sigpep_I_bact"/>
    <property type="match status" value="2"/>
</dbReference>
<keyword evidence="7" id="KW-1133">Transmembrane helix</keyword>
<dbReference type="CDD" id="cd06530">
    <property type="entry name" value="S26_SPase_I"/>
    <property type="match status" value="2"/>
</dbReference>
<dbReference type="GO" id="GO:0006465">
    <property type="term" value="P:signal peptide processing"/>
    <property type="evidence" value="ECO:0007669"/>
    <property type="project" value="InterPro"/>
</dbReference>
<comment type="subcellular location">
    <subcellularLocation>
        <location evidence="7">Membrane</location>
        <topology evidence="7">Single-pass type II membrane protein</topology>
    </subcellularLocation>
</comment>
<evidence type="ECO:0000259" key="8">
    <source>
        <dbReference type="Pfam" id="PF10502"/>
    </source>
</evidence>
<reference evidence="9 10" key="1">
    <citation type="submission" date="2016-10" db="EMBL/GenBank/DDBJ databases">
        <authorList>
            <person name="de Groot N.N."/>
        </authorList>
    </citation>
    <scope>NUCLEOTIDE SEQUENCE [LARGE SCALE GENOMIC DNA]</scope>
    <source>
        <strain evidence="9 10">CGMCC 1.10825</strain>
    </source>
</reference>
<comment type="caution">
    <text evidence="7">Lacks conserved residue(s) required for the propagation of feature annotation.</text>
</comment>
<keyword evidence="7" id="KW-0645">Protease</keyword>
<evidence type="ECO:0000256" key="1">
    <source>
        <dbReference type="ARBA" id="ARBA00000677"/>
    </source>
</evidence>
<keyword evidence="7" id="KW-0812">Transmembrane</keyword>
<dbReference type="InterPro" id="IPR019758">
    <property type="entry name" value="Pept_S26A_signal_pept_1_CS"/>
</dbReference>
<keyword evidence="5 7" id="KW-0378">Hydrolase</keyword>
<evidence type="ECO:0000313" key="10">
    <source>
        <dbReference type="Proteomes" id="UP000199634"/>
    </source>
</evidence>
<dbReference type="PANTHER" id="PTHR43390">
    <property type="entry name" value="SIGNAL PEPTIDASE I"/>
    <property type="match status" value="1"/>
</dbReference>
<evidence type="ECO:0000256" key="3">
    <source>
        <dbReference type="ARBA" id="ARBA00013208"/>
    </source>
</evidence>
<dbReference type="Pfam" id="PF18936">
    <property type="entry name" value="DUF5684"/>
    <property type="match status" value="1"/>
</dbReference>
<dbReference type="RefSeq" id="WP_091096850.1">
    <property type="nucleotide sequence ID" value="NZ_FNXE01000009.1"/>
</dbReference>
<organism evidence="9 10">
    <name type="scientific">Paenimyroides marinum</name>
    <dbReference type="NCBI Taxonomy" id="1159016"/>
    <lineage>
        <taxon>Bacteria</taxon>
        <taxon>Pseudomonadati</taxon>
        <taxon>Bacteroidota</taxon>
        <taxon>Flavobacteriia</taxon>
        <taxon>Flavobacteriales</taxon>
        <taxon>Flavobacteriaceae</taxon>
        <taxon>Paenimyroides</taxon>
    </lineage>
</organism>
<feature type="transmembrane region" description="Helical" evidence="7">
    <location>
        <begin position="6"/>
        <end position="25"/>
    </location>
</feature>
<keyword evidence="10" id="KW-1185">Reference proteome</keyword>
<dbReference type="GO" id="GO:0004252">
    <property type="term" value="F:serine-type endopeptidase activity"/>
    <property type="evidence" value="ECO:0007669"/>
    <property type="project" value="InterPro"/>
</dbReference>
<dbReference type="Pfam" id="PF10502">
    <property type="entry name" value="Peptidase_S26"/>
    <property type="match status" value="2"/>
</dbReference>
<dbReference type="InterPro" id="IPR019533">
    <property type="entry name" value="Peptidase_S26"/>
</dbReference>
<comment type="similarity">
    <text evidence="2 7">Belongs to the peptidase S26 family.</text>
</comment>
<feature type="domain" description="Peptidase S26" evidence="8">
    <location>
        <begin position="379"/>
        <end position="466"/>
    </location>
</feature>
<dbReference type="PANTHER" id="PTHR43390:SF1">
    <property type="entry name" value="CHLOROPLAST PROCESSING PEPTIDASE"/>
    <property type="match status" value="1"/>
</dbReference>
<dbReference type="OrthoDB" id="9802919at2"/>
<feature type="domain" description="Peptidase S26" evidence="8">
    <location>
        <begin position="124"/>
        <end position="282"/>
    </location>
</feature>
<dbReference type="EC" id="3.4.21.89" evidence="3 7"/>
<sequence>MTFKQWFIFFLAVQVIHFLGTWKLYIKAGRKAWEAAVPVYNAVVLMQIINRPRWWVILLFIPIVNLIMFPVVWVETLRSFGKNSTTDTILGVVTLGFYVYYVNYFENVTHIPNRSLKAKTEGGETVSSILFAVVVATIIHTFFIQPFTIPTSSLEKTLLVGDFLFVSKVNYGARVPQTAIAFPMVHDTIPLAKVKSYSKFPQIPEMRLPGFEKPAHNDIMVFNWPADTVYQFFDRSGRRADKPLDKKSNYVKRTVGLPGDNLQIKDGVVYINNQVLDLGDRAKIQYSYTVTTDGTPLDINFLYRDLGITEGFQQMRTEIYYFYALTEENVNKLKQLSHVKDIKRNISEGTEFHPYRKGMLAIFPHTKPWNLDNLGPIHIPAKGEVVQLNEETLPFYKAIITDYEHNKLEVKSDGSIYINNQPATSYTIQQDYYYMMGDNRHRSEDSRYWGFVPADHIVGKPVFIWMSMDPNVPMSKLIDKIRWERLFTTVHGTGKPHSFFIYFVILLAGWAVYSFVKKRKAKKYNY</sequence>
<dbReference type="PRINTS" id="PR00727">
    <property type="entry name" value="LEADERPTASE"/>
</dbReference>
<name>A0A1H6K4X3_9FLAO</name>
<dbReference type="Proteomes" id="UP000199634">
    <property type="component" value="Unassembled WGS sequence"/>
</dbReference>
<dbReference type="PROSITE" id="PS00760">
    <property type="entry name" value="SPASE_I_2"/>
    <property type="match status" value="1"/>
</dbReference>